<keyword evidence="6 9" id="KW-1133">Transmembrane helix</keyword>
<dbReference type="InterPro" id="IPR055348">
    <property type="entry name" value="DctQ"/>
</dbReference>
<feature type="transmembrane region" description="Helical" evidence="9">
    <location>
        <begin position="34"/>
        <end position="55"/>
    </location>
</feature>
<comment type="similarity">
    <text evidence="8 9">Belongs to the TRAP transporter small permease family.</text>
</comment>
<evidence type="ECO:0000256" key="9">
    <source>
        <dbReference type="RuleBase" id="RU369079"/>
    </source>
</evidence>
<dbReference type="Proteomes" id="UP000242133">
    <property type="component" value="Unassembled WGS sequence"/>
</dbReference>
<dbReference type="GO" id="GO:0015740">
    <property type="term" value="P:C4-dicarboxylate transport"/>
    <property type="evidence" value="ECO:0007669"/>
    <property type="project" value="TreeGrafter"/>
</dbReference>
<comment type="subunit">
    <text evidence="9">The complex comprises the extracytoplasmic solute receptor protein and the two transmembrane proteins.</text>
</comment>
<keyword evidence="3" id="KW-1003">Cell membrane</keyword>
<dbReference type="GO" id="GO:0005886">
    <property type="term" value="C:plasma membrane"/>
    <property type="evidence" value="ECO:0007669"/>
    <property type="project" value="UniProtKB-SubCell"/>
</dbReference>
<keyword evidence="4 9" id="KW-0997">Cell inner membrane</keyword>
<keyword evidence="12" id="KW-1185">Reference proteome</keyword>
<name>A0A2P8EZQ7_9GAMM</name>
<evidence type="ECO:0000259" key="10">
    <source>
        <dbReference type="Pfam" id="PF04290"/>
    </source>
</evidence>
<sequence length="190" mass="21039">MPHPSSTLAAEGNVEVMSIRLTSITNLLHTTYRVLMLLAGFSLAALMCAQVIMRYFLDSPFAGIEEIAILLGVWVYFLGMGYASLTREHIQGGIVSLLVKDPWKLKLLELAALVVSLVAALIFGYFACKYALFVIEKGRNSIYLRWPKGFWSASMIVGFSMMAICFLAQAVQTFHELRVLGRNARKGGVL</sequence>
<comment type="subcellular location">
    <subcellularLocation>
        <location evidence="1 9">Cell inner membrane</location>
        <topology evidence="1 9">Multi-pass membrane protein</topology>
    </subcellularLocation>
</comment>
<reference evidence="11 12" key="1">
    <citation type="submission" date="2018-03" db="EMBL/GenBank/DDBJ databases">
        <title>Genomic Encyclopedia of Archaeal and Bacterial Type Strains, Phase II (KMG-II): from individual species to whole genera.</title>
        <authorList>
            <person name="Goeker M."/>
        </authorList>
    </citation>
    <scope>NUCLEOTIDE SEQUENCE [LARGE SCALE GENOMIC DNA]</scope>
    <source>
        <strain evidence="11 12">DSM 17586</strain>
    </source>
</reference>
<dbReference type="GO" id="GO:0022857">
    <property type="term" value="F:transmembrane transporter activity"/>
    <property type="evidence" value="ECO:0007669"/>
    <property type="project" value="UniProtKB-UniRule"/>
</dbReference>
<keyword evidence="5 9" id="KW-0812">Transmembrane</keyword>
<evidence type="ECO:0000256" key="6">
    <source>
        <dbReference type="ARBA" id="ARBA00022989"/>
    </source>
</evidence>
<protein>
    <recommendedName>
        <fullName evidence="9">TRAP transporter small permease protein</fullName>
    </recommendedName>
</protein>
<evidence type="ECO:0000313" key="12">
    <source>
        <dbReference type="Proteomes" id="UP000242133"/>
    </source>
</evidence>
<proteinExistence type="inferred from homology"/>
<dbReference type="RefSeq" id="WP_106591167.1">
    <property type="nucleotide sequence ID" value="NZ_PYGI01000006.1"/>
</dbReference>
<dbReference type="Pfam" id="PF04290">
    <property type="entry name" value="DctQ"/>
    <property type="match status" value="1"/>
</dbReference>
<organism evidence="11 12">
    <name type="scientific">Marinobacterium halophilum</name>
    <dbReference type="NCBI Taxonomy" id="267374"/>
    <lineage>
        <taxon>Bacteria</taxon>
        <taxon>Pseudomonadati</taxon>
        <taxon>Pseudomonadota</taxon>
        <taxon>Gammaproteobacteria</taxon>
        <taxon>Oceanospirillales</taxon>
        <taxon>Oceanospirillaceae</taxon>
        <taxon>Marinobacterium</taxon>
    </lineage>
</organism>
<accession>A0A2P8EZQ7</accession>
<keyword evidence="2 9" id="KW-0813">Transport</keyword>
<evidence type="ECO:0000256" key="2">
    <source>
        <dbReference type="ARBA" id="ARBA00022448"/>
    </source>
</evidence>
<dbReference type="EMBL" id="PYGI01000006">
    <property type="protein sequence ID" value="PSL14954.1"/>
    <property type="molecule type" value="Genomic_DNA"/>
</dbReference>
<evidence type="ECO:0000256" key="8">
    <source>
        <dbReference type="ARBA" id="ARBA00038436"/>
    </source>
</evidence>
<keyword evidence="7 9" id="KW-0472">Membrane</keyword>
<feature type="transmembrane region" description="Helical" evidence="9">
    <location>
        <begin position="149"/>
        <end position="171"/>
    </location>
</feature>
<dbReference type="AlphaFoldDB" id="A0A2P8EZQ7"/>
<evidence type="ECO:0000256" key="7">
    <source>
        <dbReference type="ARBA" id="ARBA00023136"/>
    </source>
</evidence>
<dbReference type="OrthoDB" id="4964541at2"/>
<evidence type="ECO:0000256" key="3">
    <source>
        <dbReference type="ARBA" id="ARBA00022475"/>
    </source>
</evidence>
<comment type="function">
    <text evidence="9">Part of the tripartite ATP-independent periplasmic (TRAP) transport system.</text>
</comment>
<evidence type="ECO:0000256" key="4">
    <source>
        <dbReference type="ARBA" id="ARBA00022519"/>
    </source>
</evidence>
<evidence type="ECO:0000313" key="11">
    <source>
        <dbReference type="EMBL" id="PSL14954.1"/>
    </source>
</evidence>
<gene>
    <name evidence="11" type="ORF">CLV44_106134</name>
</gene>
<dbReference type="PANTHER" id="PTHR35011">
    <property type="entry name" value="2,3-DIKETO-L-GULONATE TRAP TRANSPORTER SMALL PERMEASE PROTEIN YIAM"/>
    <property type="match status" value="1"/>
</dbReference>
<feature type="transmembrane region" description="Helical" evidence="9">
    <location>
        <begin position="105"/>
        <end position="128"/>
    </location>
</feature>
<evidence type="ECO:0000256" key="1">
    <source>
        <dbReference type="ARBA" id="ARBA00004429"/>
    </source>
</evidence>
<comment type="caution">
    <text evidence="11">The sequence shown here is derived from an EMBL/GenBank/DDBJ whole genome shotgun (WGS) entry which is preliminary data.</text>
</comment>
<dbReference type="PANTHER" id="PTHR35011:SF10">
    <property type="entry name" value="TRAP TRANSPORTER SMALL PERMEASE PROTEIN"/>
    <property type="match status" value="1"/>
</dbReference>
<feature type="domain" description="Tripartite ATP-independent periplasmic transporters DctQ component" evidence="10">
    <location>
        <begin position="43"/>
        <end position="174"/>
    </location>
</feature>
<feature type="transmembrane region" description="Helical" evidence="9">
    <location>
        <begin position="67"/>
        <end position="85"/>
    </location>
</feature>
<evidence type="ECO:0000256" key="5">
    <source>
        <dbReference type="ARBA" id="ARBA00022692"/>
    </source>
</evidence>
<dbReference type="InterPro" id="IPR007387">
    <property type="entry name" value="TRAP_DctQ"/>
</dbReference>